<gene>
    <name evidence="3" type="ORF">KCG34_06055</name>
</gene>
<evidence type="ECO:0000256" key="1">
    <source>
        <dbReference type="SAM" id="MobiDB-lite"/>
    </source>
</evidence>
<organism evidence="3 4">
    <name type="scientific">Phenylobacterium montanum</name>
    <dbReference type="NCBI Taxonomy" id="2823693"/>
    <lineage>
        <taxon>Bacteria</taxon>
        <taxon>Pseudomonadati</taxon>
        <taxon>Pseudomonadota</taxon>
        <taxon>Alphaproteobacteria</taxon>
        <taxon>Caulobacterales</taxon>
        <taxon>Caulobacteraceae</taxon>
        <taxon>Phenylobacterium</taxon>
    </lineage>
</organism>
<dbReference type="EMBL" id="CP073078">
    <property type="protein sequence ID" value="QUD89442.1"/>
    <property type="molecule type" value="Genomic_DNA"/>
</dbReference>
<evidence type="ECO:0000259" key="2">
    <source>
        <dbReference type="Pfam" id="PF12225"/>
    </source>
</evidence>
<evidence type="ECO:0000313" key="3">
    <source>
        <dbReference type="EMBL" id="QUD89442.1"/>
    </source>
</evidence>
<name>A0A975G2S9_9CAUL</name>
<reference evidence="3" key="1">
    <citation type="submission" date="2021-04" db="EMBL/GenBank/DDBJ databases">
        <title>The complete genome sequence of Caulobacter sp. S6.</title>
        <authorList>
            <person name="Tang Y."/>
            <person name="Ouyang W."/>
            <person name="Liu Q."/>
            <person name="Huang B."/>
            <person name="Guo Z."/>
            <person name="Lei P."/>
        </authorList>
    </citation>
    <scope>NUCLEOTIDE SEQUENCE</scope>
    <source>
        <strain evidence="3">S6</strain>
    </source>
</reference>
<sequence>MATWKSRWSPSGGASTAPRRRWRRNSGRAMYAIRLWSVRHARGLEAFYAAFENALVGLHPLMKAVGYQRLEKPVAAMEKAVKGVLFDCQMCGQCALSQTGMSCPMNCPKTLRNGPCGGVRANGMCEVKPHMRCVWVEAYAGSERMRKGPEAIRAVRPPVDRTLAGTSSWLRVARQRAEGAAP</sequence>
<dbReference type="Pfam" id="PF12225">
    <property type="entry name" value="DUF5981"/>
    <property type="match status" value="1"/>
</dbReference>
<dbReference type="KEGG" id="caul:KCG34_06055"/>
<protein>
    <submittedName>
        <fullName evidence="3">Methylenetetrahydrofolate reductase C-terminal domain-containing protein</fullName>
    </submittedName>
</protein>
<feature type="compositionally biased region" description="Polar residues" evidence="1">
    <location>
        <begin position="1"/>
        <end position="14"/>
    </location>
</feature>
<proteinExistence type="predicted"/>
<accession>A0A975G2S9</accession>
<keyword evidence="4" id="KW-1185">Reference proteome</keyword>
<dbReference type="InterPro" id="IPR022026">
    <property type="entry name" value="DUF5981"/>
</dbReference>
<dbReference type="Proteomes" id="UP000676409">
    <property type="component" value="Chromosome"/>
</dbReference>
<dbReference type="AlphaFoldDB" id="A0A975G2S9"/>
<feature type="region of interest" description="Disordered" evidence="1">
    <location>
        <begin position="1"/>
        <end position="21"/>
    </location>
</feature>
<evidence type="ECO:0000313" key="4">
    <source>
        <dbReference type="Proteomes" id="UP000676409"/>
    </source>
</evidence>
<feature type="domain" description="Methylene-tetrahydrofolate reductase C-terminal-like" evidence="2">
    <location>
        <begin position="68"/>
        <end position="160"/>
    </location>
</feature>